<comment type="caution">
    <text evidence="5">The sequence shown here is derived from an EMBL/GenBank/DDBJ whole genome shotgun (WGS) entry which is preliminary data.</text>
</comment>
<organism evidence="5 6">
    <name type="scientific">Zostera marina</name>
    <name type="common">Eelgrass</name>
    <dbReference type="NCBI Taxonomy" id="29655"/>
    <lineage>
        <taxon>Eukaryota</taxon>
        <taxon>Viridiplantae</taxon>
        <taxon>Streptophyta</taxon>
        <taxon>Embryophyta</taxon>
        <taxon>Tracheophyta</taxon>
        <taxon>Spermatophyta</taxon>
        <taxon>Magnoliopsida</taxon>
        <taxon>Liliopsida</taxon>
        <taxon>Zosteraceae</taxon>
        <taxon>Zostera</taxon>
    </lineage>
</organism>
<dbReference type="CDD" id="cd18186">
    <property type="entry name" value="BTB_POZ_ZBTB_KLHL-like"/>
    <property type="match status" value="1"/>
</dbReference>
<dbReference type="AlphaFoldDB" id="A0A0K9Q063"/>
<evidence type="ECO:0000256" key="3">
    <source>
        <dbReference type="ARBA" id="ARBA00022786"/>
    </source>
</evidence>
<comment type="pathway">
    <text evidence="2">Protein modification; protein ubiquitination.</text>
</comment>
<evidence type="ECO:0000259" key="4">
    <source>
        <dbReference type="PROSITE" id="PS50097"/>
    </source>
</evidence>
<reference evidence="6" key="1">
    <citation type="journal article" date="2016" name="Nature">
        <title>The genome of the seagrass Zostera marina reveals angiosperm adaptation to the sea.</title>
        <authorList>
            <person name="Olsen J.L."/>
            <person name="Rouze P."/>
            <person name="Verhelst B."/>
            <person name="Lin Y.-C."/>
            <person name="Bayer T."/>
            <person name="Collen J."/>
            <person name="Dattolo E."/>
            <person name="De Paoli E."/>
            <person name="Dittami S."/>
            <person name="Maumus F."/>
            <person name="Michel G."/>
            <person name="Kersting A."/>
            <person name="Lauritano C."/>
            <person name="Lohaus R."/>
            <person name="Toepel M."/>
            <person name="Tonon T."/>
            <person name="Vanneste K."/>
            <person name="Amirebrahimi M."/>
            <person name="Brakel J."/>
            <person name="Bostroem C."/>
            <person name="Chovatia M."/>
            <person name="Grimwood J."/>
            <person name="Jenkins J.W."/>
            <person name="Jueterbock A."/>
            <person name="Mraz A."/>
            <person name="Stam W.T."/>
            <person name="Tice H."/>
            <person name="Bornberg-Bauer E."/>
            <person name="Green P.J."/>
            <person name="Pearson G.A."/>
            <person name="Procaccini G."/>
            <person name="Duarte C.M."/>
            <person name="Schmutz J."/>
            <person name="Reusch T.B.H."/>
            <person name="Van de Peer Y."/>
        </authorList>
    </citation>
    <scope>NUCLEOTIDE SEQUENCE [LARGE SCALE GENOMIC DNA]</scope>
    <source>
        <strain evidence="6">cv. Finnish</strain>
    </source>
</reference>
<dbReference type="GO" id="GO:0010114">
    <property type="term" value="P:response to red light"/>
    <property type="evidence" value="ECO:0000318"/>
    <property type="project" value="GO_Central"/>
</dbReference>
<dbReference type="Pfam" id="PF07707">
    <property type="entry name" value="BACK"/>
    <property type="match status" value="1"/>
</dbReference>
<gene>
    <name evidence="5" type="ORF">ZOSMA_13G00480</name>
</gene>
<evidence type="ECO:0000256" key="2">
    <source>
        <dbReference type="ARBA" id="ARBA00004906"/>
    </source>
</evidence>
<evidence type="ECO:0000313" key="5">
    <source>
        <dbReference type="EMBL" id="KMZ73845.1"/>
    </source>
</evidence>
<dbReference type="PROSITE" id="PS50097">
    <property type="entry name" value="BTB"/>
    <property type="match status" value="1"/>
</dbReference>
<dbReference type="Gene3D" id="1.25.40.420">
    <property type="match status" value="1"/>
</dbReference>
<dbReference type="SUPFAM" id="SSF49599">
    <property type="entry name" value="TRAF domain-like"/>
    <property type="match status" value="1"/>
</dbReference>
<dbReference type="STRING" id="29655.A0A0K9Q063"/>
<accession>A0A0K9Q063</accession>
<proteinExistence type="predicted"/>
<feature type="domain" description="BTB" evidence="4">
    <location>
        <begin position="127"/>
        <end position="202"/>
    </location>
</feature>
<dbReference type="OrthoDB" id="45365at2759"/>
<dbReference type="Proteomes" id="UP000036987">
    <property type="component" value="Unassembled WGS sequence"/>
</dbReference>
<dbReference type="FunFam" id="1.25.40.420:FF:000008">
    <property type="entry name" value="BTB/POZ domain-containing protein POB1"/>
    <property type="match status" value="1"/>
</dbReference>
<dbReference type="SMART" id="SM00875">
    <property type="entry name" value="BACK"/>
    <property type="match status" value="1"/>
</dbReference>
<dbReference type="GO" id="GO:0005634">
    <property type="term" value="C:nucleus"/>
    <property type="evidence" value="ECO:0000318"/>
    <property type="project" value="GO_Central"/>
</dbReference>
<keyword evidence="6" id="KW-1185">Reference proteome</keyword>
<dbReference type="InterPro" id="IPR011705">
    <property type="entry name" value="BACK"/>
</dbReference>
<dbReference type="PANTHER" id="PTHR46336:SF3">
    <property type="entry name" value="BTB_POZ DOMAIN-CONTAINING PROTEIN POB1"/>
    <property type="match status" value="1"/>
</dbReference>
<dbReference type="PANTHER" id="PTHR46336">
    <property type="entry name" value="OS02G0260700 PROTEIN"/>
    <property type="match status" value="1"/>
</dbReference>
<dbReference type="SMART" id="SM00225">
    <property type="entry name" value="BTB"/>
    <property type="match status" value="1"/>
</dbReference>
<name>A0A0K9Q063_ZOSMR</name>
<dbReference type="Gene3D" id="3.30.710.10">
    <property type="entry name" value="Potassium Channel Kv1.1, Chain A"/>
    <property type="match status" value="1"/>
</dbReference>
<evidence type="ECO:0000256" key="1">
    <source>
        <dbReference type="ARBA" id="ARBA00002668"/>
    </source>
</evidence>
<dbReference type="InterPro" id="IPR045890">
    <property type="entry name" value="POB1-like"/>
</dbReference>
<evidence type="ECO:0000313" key="6">
    <source>
        <dbReference type="Proteomes" id="UP000036987"/>
    </source>
</evidence>
<protein>
    <submittedName>
        <fullName evidence="5">Kelch-like protein</fullName>
    </submittedName>
</protein>
<dbReference type="SUPFAM" id="SSF54695">
    <property type="entry name" value="POZ domain"/>
    <property type="match status" value="1"/>
</dbReference>
<dbReference type="InterPro" id="IPR011333">
    <property type="entry name" value="SKP1/BTB/POZ_sf"/>
</dbReference>
<comment type="function">
    <text evidence="1">May act as a substrate-specific adapter of an E3 ubiquitin-protein ligase complex (CUL3-RBX1-BTB) which mediates the ubiquitination and subsequent proteasomal degradation of target proteins.</text>
</comment>
<dbReference type="Pfam" id="PF21536">
    <property type="entry name" value="BTB_KLHL33"/>
    <property type="match status" value="1"/>
</dbReference>
<dbReference type="InterPro" id="IPR000210">
    <property type="entry name" value="BTB/POZ_dom"/>
</dbReference>
<dbReference type="EMBL" id="LFYR01000514">
    <property type="protein sequence ID" value="KMZ73845.1"/>
    <property type="molecule type" value="Genomic_DNA"/>
</dbReference>
<dbReference type="FunFam" id="3.30.710.10:FF:000106">
    <property type="entry name" value="BTB/POZ domain-containing protein POB1"/>
    <property type="match status" value="1"/>
</dbReference>
<sequence>MDSEFSNGDRNFEFAFNSSNFSDRVLRIEICTGSPEGRKNELDGQVDACSSIDDWRDRKRRRGDHIDSNKDSEIAVCDVQHVSLNSQEQPDQEDNIAFESRDGEAVAMIEEPSSGSNIAGDDSTLGNDLAWRMDYSTGLRVKEIFVSSAILAAKSPFFYKLFSNGMRESDQRHATLRINASEEMALMDLLSFMYSGKLSTNSSDGLLEVLMAADKFEVASCMRCCSQLLCEKPMTPESALLYLDLPCTLSMASSVRPLTDAAREYLANRYKDITKFQDEIMKLPLHGMEAILSSNDLQVASEDSLYDFVVKWVRNQYPKLEDRREVFGSRLCNLIRFSYMSCRKLKKVLISNDLDHELSSKLVLEALFFKAEAPHRQRSIVHDNTEGHRFLERTYRYRPVKVTDFEIPHEQCIVYLNLKREECMSLFPLGRVYSQAFHLGGQGFFLSAHCNIDQQSSSHCFGLFLGMQDKGVVSLTVDYEFAARMRSTGEFANKYKGYYNFTGGKAVGYRNLFAVPWSSFMANDSPVFINDILHLRAELTIKKNPQPAPGAT</sequence>
<dbReference type="OMA" id="SCNQIDT"/>
<keyword evidence="3" id="KW-0833">Ubl conjugation pathway</keyword>